<proteinExistence type="predicted"/>
<name>A0AA41W8D9_9GAMM</name>
<gene>
    <name evidence="1" type="ORF">NAF29_11610</name>
</gene>
<dbReference type="Proteomes" id="UP001165393">
    <property type="component" value="Unassembled WGS sequence"/>
</dbReference>
<evidence type="ECO:0000313" key="1">
    <source>
        <dbReference type="EMBL" id="MCM2680313.1"/>
    </source>
</evidence>
<dbReference type="EMBL" id="JAMQGP010000004">
    <property type="protein sequence ID" value="MCM2680313.1"/>
    <property type="molecule type" value="Genomic_DNA"/>
</dbReference>
<keyword evidence="2" id="KW-1185">Reference proteome</keyword>
<protein>
    <submittedName>
        <fullName evidence="1">Uncharacterized protein</fullName>
    </submittedName>
</protein>
<dbReference type="RefSeq" id="WP_251261730.1">
    <property type="nucleotide sequence ID" value="NZ_JAMQGP010000004.1"/>
</dbReference>
<organism evidence="1 2">
    <name type="scientific">Echinimonas agarilytica</name>
    <dbReference type="NCBI Taxonomy" id="1215918"/>
    <lineage>
        <taxon>Bacteria</taxon>
        <taxon>Pseudomonadati</taxon>
        <taxon>Pseudomonadota</taxon>
        <taxon>Gammaproteobacteria</taxon>
        <taxon>Alteromonadales</taxon>
        <taxon>Echinimonadaceae</taxon>
        <taxon>Echinimonas</taxon>
    </lineage>
</organism>
<comment type="caution">
    <text evidence="1">The sequence shown here is derived from an EMBL/GenBank/DDBJ whole genome shotgun (WGS) entry which is preliminary data.</text>
</comment>
<sequence>MSTDIRARFAFIKRQISHSQAIHLCRPKHIAALADHQAKLSFNTPDVGDRSGEIIDPD</sequence>
<dbReference type="AlphaFoldDB" id="A0AA41W8D9"/>
<reference evidence="1 2" key="1">
    <citation type="journal article" date="2013" name="Antonie Van Leeuwenhoek">
        <title>Echinimonas agarilytica gen. nov., sp. nov., a new gammaproteobacterium isolated from the sea urchin Strongylocentrotus intermedius.</title>
        <authorList>
            <person name="Nedashkovskaya O.I."/>
            <person name="Stenkova A.M."/>
            <person name="Zhukova N.V."/>
            <person name="Van Trappen S."/>
            <person name="Lee J.S."/>
            <person name="Kim S.B."/>
        </authorList>
    </citation>
    <scope>NUCLEOTIDE SEQUENCE [LARGE SCALE GENOMIC DNA]</scope>
    <source>
        <strain evidence="1 2">KMM 6351</strain>
    </source>
</reference>
<evidence type="ECO:0000313" key="2">
    <source>
        <dbReference type="Proteomes" id="UP001165393"/>
    </source>
</evidence>
<accession>A0AA41W8D9</accession>